<feature type="transmembrane region" description="Helical" evidence="12">
    <location>
        <begin position="368"/>
        <end position="388"/>
    </location>
</feature>
<evidence type="ECO:0000256" key="5">
    <source>
        <dbReference type="ARBA" id="ARBA00022538"/>
    </source>
</evidence>
<dbReference type="HAMAP" id="MF_01522">
    <property type="entry name" value="Kup"/>
    <property type="match status" value="1"/>
</dbReference>
<evidence type="ECO:0000313" key="15">
    <source>
        <dbReference type="EMBL" id="QDC43936.1"/>
    </source>
</evidence>
<dbReference type="InterPro" id="IPR023051">
    <property type="entry name" value="Kup"/>
</dbReference>
<feature type="transmembrane region" description="Helical" evidence="12">
    <location>
        <begin position="51"/>
        <end position="72"/>
    </location>
</feature>
<evidence type="ECO:0000256" key="4">
    <source>
        <dbReference type="ARBA" id="ARBA00022475"/>
    </source>
</evidence>
<dbReference type="OrthoDB" id="9805577at2"/>
<keyword evidence="9 12" id="KW-1133">Transmembrane helix</keyword>
<keyword evidence="7 12" id="KW-0769">Symport</keyword>
<proteinExistence type="inferred from homology"/>
<dbReference type="GO" id="GO:0015079">
    <property type="term" value="F:potassium ion transmembrane transporter activity"/>
    <property type="evidence" value="ECO:0007669"/>
    <property type="project" value="UniProtKB-UniRule"/>
</dbReference>
<feature type="transmembrane region" description="Helical" evidence="12">
    <location>
        <begin position="341"/>
        <end position="362"/>
    </location>
</feature>
<dbReference type="InterPro" id="IPR003855">
    <property type="entry name" value="K+_transporter"/>
</dbReference>
<keyword evidence="11 12" id="KW-0472">Membrane</keyword>
<sequence>MDMLSTKKSSLAALALGAIGVVYGDIGTSPLYTIQVIFSEGTGVPLTPPNILGAISSIFWLLMFVVTFKYVLLVLRAHHKGEGGVMALLSLAVSSLRPQDKRSRGLLLLGVFGAALFYGDSVLTPAISVLSAVEGLQVAAPGLAAQVLPIAIGILIGLFWFQRHGTHAVGRFFGPIVIVWFVVLAAIGSWQIAQAPEILQALHPQYAWQFLQARGAGVFLAIGAILLAVTGAEALYADMGHFGRPAIQLAWLGLVFPCLAINYLGQGALLLLHPDAVSNPFYLSFPQPLLIPAVILATMATIIASQAVISGAFSMSRQAIQLGFLPRMRIVHTSASESGQIYMPAVNWALLGAVILVCLAFQSSAALASAYGIAVTGTMLITTILLLIVMRQRWQFPPLLAWSLTGLLATVDAVLLSSASMKFFQGGWFPVALSLVLIVLMTTWKKGRYTLLNGIASTDPKLQPFVSTLASSALTRVDRTAVYMVSNLETVPQALLHNLKHNQVLHQRNLFVNVVFDEVPYLNTQERVTLTPLAEGFWQVQLRYGFMQYADIPQALMQLNLNGKTLDPFTNSYFLSRDIIVPDVGGAMPRWRDQLFSVMSRNASSAVEYFNIPTNSVIELGSRVQI</sequence>
<evidence type="ECO:0000256" key="2">
    <source>
        <dbReference type="ARBA" id="ARBA00007019"/>
    </source>
</evidence>
<evidence type="ECO:0000256" key="8">
    <source>
        <dbReference type="ARBA" id="ARBA00022958"/>
    </source>
</evidence>
<dbReference type="KEGG" id="mmec:FIU01_04970"/>
<keyword evidence="6 12" id="KW-0812">Transmembrane</keyword>
<dbReference type="PANTHER" id="PTHR30540:SF79">
    <property type="entry name" value="LOW AFFINITY POTASSIUM TRANSPORT SYSTEM PROTEIN KUP"/>
    <property type="match status" value="1"/>
</dbReference>
<evidence type="ECO:0000256" key="7">
    <source>
        <dbReference type="ARBA" id="ARBA00022847"/>
    </source>
</evidence>
<dbReference type="InterPro" id="IPR053951">
    <property type="entry name" value="K_trans_N"/>
</dbReference>
<comment type="subcellular location">
    <subcellularLocation>
        <location evidence="12">Cell membrane</location>
        <topology evidence="12">Multi-pass membrane protein</topology>
    </subcellularLocation>
    <subcellularLocation>
        <location evidence="1">Membrane</location>
        <topology evidence="1">Multi-pass membrane protein</topology>
    </subcellularLocation>
</comment>
<name>A0A5B8CS80_9PROT</name>
<dbReference type="InterPro" id="IPR053952">
    <property type="entry name" value="K_trans_C"/>
</dbReference>
<feature type="transmembrane region" description="Helical" evidence="12">
    <location>
        <begin position="400"/>
        <end position="421"/>
    </location>
</feature>
<evidence type="ECO:0000256" key="12">
    <source>
        <dbReference type="HAMAP-Rule" id="MF_01522"/>
    </source>
</evidence>
<evidence type="ECO:0000256" key="3">
    <source>
        <dbReference type="ARBA" id="ARBA00022448"/>
    </source>
</evidence>
<dbReference type="Proteomes" id="UP000311008">
    <property type="component" value="Chromosome"/>
</dbReference>
<dbReference type="Pfam" id="PF22776">
    <property type="entry name" value="K_trans_C"/>
    <property type="match status" value="1"/>
</dbReference>
<comment type="similarity">
    <text evidence="2 12">Belongs to the HAK/KUP transporter (TC 2.A.72) family.</text>
</comment>
<dbReference type="PANTHER" id="PTHR30540">
    <property type="entry name" value="OSMOTIC STRESS POTASSIUM TRANSPORTER"/>
    <property type="match status" value="1"/>
</dbReference>
<dbReference type="GO" id="GO:0005886">
    <property type="term" value="C:plasma membrane"/>
    <property type="evidence" value="ECO:0007669"/>
    <property type="project" value="UniProtKB-SubCell"/>
</dbReference>
<protein>
    <recommendedName>
        <fullName evidence="12">Probable potassium transport system protein Kup</fullName>
    </recommendedName>
</protein>
<feature type="domain" description="K+ potassium transporter C-terminal" evidence="14">
    <location>
        <begin position="480"/>
        <end position="626"/>
    </location>
</feature>
<keyword evidence="16" id="KW-1185">Reference proteome</keyword>
<feature type="transmembrane region" description="Helical" evidence="12">
    <location>
        <begin position="249"/>
        <end position="269"/>
    </location>
</feature>
<evidence type="ECO:0000256" key="11">
    <source>
        <dbReference type="ARBA" id="ARBA00023136"/>
    </source>
</evidence>
<feature type="transmembrane region" description="Helical" evidence="12">
    <location>
        <begin position="213"/>
        <end position="237"/>
    </location>
</feature>
<dbReference type="AlphaFoldDB" id="A0A5B8CS80"/>
<evidence type="ECO:0000256" key="1">
    <source>
        <dbReference type="ARBA" id="ARBA00004141"/>
    </source>
</evidence>
<gene>
    <name evidence="12" type="primary">kup</name>
    <name evidence="15" type="ORF">FIU01_04970</name>
</gene>
<keyword evidence="10 12" id="KW-0406">Ion transport</keyword>
<comment type="catalytic activity">
    <reaction evidence="12">
        <text>K(+)(in) + H(+)(in) = K(+)(out) + H(+)(out)</text>
        <dbReference type="Rhea" id="RHEA:28490"/>
        <dbReference type="ChEBI" id="CHEBI:15378"/>
        <dbReference type="ChEBI" id="CHEBI:29103"/>
    </reaction>
</comment>
<feature type="transmembrane region" description="Helical" evidence="12">
    <location>
        <begin position="289"/>
        <end position="320"/>
    </location>
</feature>
<dbReference type="RefSeq" id="WP_140003277.1">
    <property type="nucleotide sequence ID" value="NZ_CP040946.1"/>
</dbReference>
<keyword evidence="4 12" id="KW-1003">Cell membrane</keyword>
<dbReference type="Pfam" id="PF02705">
    <property type="entry name" value="K_trans"/>
    <property type="match status" value="1"/>
</dbReference>
<reference evidence="16" key="1">
    <citation type="journal article" date="2019" name="ISME J.">
        <title>Evolution in action: habitat transition from sediment to the pelagial leads to genome streamlining in Methylophilaceae.</title>
        <authorList>
            <person name="Salcher M."/>
            <person name="Schaefle D."/>
            <person name="Kaspar M."/>
            <person name="Neuenschwander S.M."/>
            <person name="Ghai R."/>
        </authorList>
    </citation>
    <scope>NUCLEOTIDE SEQUENCE [LARGE SCALE GENOMIC DNA]</scope>
    <source>
        <strain evidence="16">MMS-M-51</strain>
    </source>
</reference>
<feature type="transmembrane region" description="Helical" evidence="12">
    <location>
        <begin position="139"/>
        <end position="160"/>
    </location>
</feature>
<keyword evidence="3 12" id="KW-0813">Transport</keyword>
<feature type="transmembrane region" description="Helical" evidence="12">
    <location>
        <begin position="172"/>
        <end position="193"/>
    </location>
</feature>
<organism evidence="15 16">
    <name type="scientific">Methylophilus medardicus</name>
    <dbReference type="NCBI Taxonomy" id="2588534"/>
    <lineage>
        <taxon>Bacteria</taxon>
        <taxon>Pseudomonadati</taxon>
        <taxon>Pseudomonadota</taxon>
        <taxon>Betaproteobacteria</taxon>
        <taxon>Nitrosomonadales</taxon>
        <taxon>Methylophilaceae</taxon>
        <taxon>Methylophilus</taxon>
    </lineage>
</organism>
<evidence type="ECO:0000256" key="9">
    <source>
        <dbReference type="ARBA" id="ARBA00022989"/>
    </source>
</evidence>
<dbReference type="EMBL" id="CP040946">
    <property type="protein sequence ID" value="QDC43936.1"/>
    <property type="molecule type" value="Genomic_DNA"/>
</dbReference>
<evidence type="ECO:0000259" key="13">
    <source>
        <dbReference type="Pfam" id="PF02705"/>
    </source>
</evidence>
<accession>A0A5B8CS80</accession>
<comment type="function">
    <text evidence="12">Transport of potassium into the cell. Likely operates as a K(+):H(+) symporter.</text>
</comment>
<evidence type="ECO:0000256" key="6">
    <source>
        <dbReference type="ARBA" id="ARBA00022692"/>
    </source>
</evidence>
<evidence type="ECO:0000259" key="14">
    <source>
        <dbReference type="Pfam" id="PF22776"/>
    </source>
</evidence>
<evidence type="ECO:0000256" key="10">
    <source>
        <dbReference type="ARBA" id="ARBA00023065"/>
    </source>
</evidence>
<feature type="transmembrane region" description="Helical" evidence="12">
    <location>
        <begin position="106"/>
        <end position="127"/>
    </location>
</feature>
<keyword evidence="5 12" id="KW-0633">Potassium transport</keyword>
<keyword evidence="8 12" id="KW-0630">Potassium</keyword>
<feature type="transmembrane region" description="Helical" evidence="12">
    <location>
        <begin position="427"/>
        <end position="444"/>
    </location>
</feature>
<feature type="domain" description="K+ potassium transporter integral membrane" evidence="13">
    <location>
        <begin position="14"/>
        <end position="465"/>
    </location>
</feature>
<evidence type="ECO:0000313" key="16">
    <source>
        <dbReference type="Proteomes" id="UP000311008"/>
    </source>
</evidence>
<dbReference type="GO" id="GO:0015293">
    <property type="term" value="F:symporter activity"/>
    <property type="evidence" value="ECO:0007669"/>
    <property type="project" value="UniProtKB-UniRule"/>
</dbReference>